<dbReference type="PRINTS" id="PR00111">
    <property type="entry name" value="ABHYDROLASE"/>
</dbReference>
<evidence type="ECO:0000313" key="5">
    <source>
        <dbReference type="EMBL" id="GCB61508.1"/>
    </source>
</evidence>
<dbReference type="Pfam" id="PF00561">
    <property type="entry name" value="Abhydrolase_1"/>
    <property type="match status" value="1"/>
</dbReference>
<dbReference type="PRINTS" id="PR00412">
    <property type="entry name" value="EPOXHYDRLASE"/>
</dbReference>
<feature type="transmembrane region" description="Helical" evidence="3">
    <location>
        <begin position="28"/>
        <end position="48"/>
    </location>
</feature>
<dbReference type="SUPFAM" id="SSF53474">
    <property type="entry name" value="alpha/beta-Hydrolases"/>
    <property type="match status" value="1"/>
</dbReference>
<dbReference type="InterPro" id="IPR000073">
    <property type="entry name" value="AB_hydrolase_1"/>
</dbReference>
<reference evidence="5 6" key="1">
    <citation type="journal article" date="2018" name="Nat. Ecol. Evol.">
        <title>Shark genomes provide insights into elasmobranch evolution and the origin of vertebrates.</title>
        <authorList>
            <person name="Hara Y"/>
            <person name="Yamaguchi K"/>
            <person name="Onimaru K"/>
            <person name="Kadota M"/>
            <person name="Koyanagi M"/>
            <person name="Keeley SD"/>
            <person name="Tatsumi K"/>
            <person name="Tanaka K"/>
            <person name="Motone F"/>
            <person name="Kageyama Y"/>
            <person name="Nozu R"/>
            <person name="Adachi N"/>
            <person name="Nishimura O"/>
            <person name="Nakagawa R"/>
            <person name="Tanegashima C"/>
            <person name="Kiyatake I"/>
            <person name="Matsumoto R"/>
            <person name="Murakumo K"/>
            <person name="Nishida K"/>
            <person name="Terakita A"/>
            <person name="Kuratani S"/>
            <person name="Sato K"/>
            <person name="Hyodo S Kuraku.S."/>
        </authorList>
    </citation>
    <scope>NUCLEOTIDE SEQUENCE [LARGE SCALE GENOMIC DNA]</scope>
</reference>
<comment type="similarity">
    <text evidence="2">Belongs to the AB hydrolase superfamily. Epoxide hydrolase family.</text>
</comment>
<accession>A0A401NKU9</accession>
<dbReference type="InterPro" id="IPR000639">
    <property type="entry name" value="Epox_hydrolase-like"/>
</dbReference>
<keyword evidence="6" id="KW-1185">Reference proteome</keyword>
<dbReference type="GO" id="GO:0004301">
    <property type="term" value="F:epoxide hydrolase activity"/>
    <property type="evidence" value="ECO:0007669"/>
    <property type="project" value="UniProtKB-ARBA"/>
</dbReference>
<organism evidence="5 6">
    <name type="scientific">Scyliorhinus torazame</name>
    <name type="common">Cloudy catshark</name>
    <name type="synonym">Catulus torazame</name>
    <dbReference type="NCBI Taxonomy" id="75743"/>
    <lineage>
        <taxon>Eukaryota</taxon>
        <taxon>Metazoa</taxon>
        <taxon>Chordata</taxon>
        <taxon>Craniata</taxon>
        <taxon>Vertebrata</taxon>
        <taxon>Chondrichthyes</taxon>
        <taxon>Elasmobranchii</taxon>
        <taxon>Galeomorphii</taxon>
        <taxon>Galeoidea</taxon>
        <taxon>Carcharhiniformes</taxon>
        <taxon>Scyliorhinidae</taxon>
        <taxon>Scyliorhinus</taxon>
    </lineage>
</organism>
<feature type="domain" description="AB hydrolase-1" evidence="4">
    <location>
        <begin position="98"/>
        <end position="202"/>
    </location>
</feature>
<keyword evidence="1" id="KW-0378">Hydrolase</keyword>
<comment type="caution">
    <text evidence="5">The sequence shown here is derived from an EMBL/GenBank/DDBJ whole genome shotgun (WGS) entry which is preliminary data.</text>
</comment>
<dbReference type="AlphaFoldDB" id="A0A401NKU9"/>
<protein>
    <recommendedName>
        <fullName evidence="4">AB hydrolase-1 domain-containing protein</fullName>
    </recommendedName>
</protein>
<proteinExistence type="inferred from homology"/>
<keyword evidence="3" id="KW-0472">Membrane</keyword>
<dbReference type="OMA" id="YQIPMLV"/>
<dbReference type="Proteomes" id="UP000288216">
    <property type="component" value="Unassembled WGS sequence"/>
</dbReference>
<dbReference type="InterPro" id="IPR029058">
    <property type="entry name" value="AB_hydrolase_fold"/>
</dbReference>
<keyword evidence="3" id="KW-1133">Transmembrane helix</keyword>
<keyword evidence="3" id="KW-0812">Transmembrane</keyword>
<dbReference type="PANTHER" id="PTHR43329">
    <property type="entry name" value="EPOXIDE HYDROLASE"/>
    <property type="match status" value="1"/>
</dbReference>
<dbReference type="OrthoDB" id="408373at2759"/>
<sequence length="290" mass="32750">MAKLASRLLVLPSRLALAAGAAAYWTAIYTLTVLASSVFVLQMAWAAVRKRGRAFEWRPRDSPPACLSDPSLGTHCFVRVKDSGLRFHYVAAGERNKPLMLLLHGFPEFWYSWRYQLREFKSEYRVVAIDLRGYGDSDAPPGRGDYKLECLLKDVKDVIEVLGYSSCILVGHDWGGILAWNLAICNPEMVERLIILNAPHPKSFQGPEERLHENVFSTHPATCHDVTAPTLVIWGDKDGALEVGMTAHMEKYIQNMFRLKVVPGASHWVQQDQPDVVNKLIWTFLKESNK</sequence>
<evidence type="ECO:0000313" key="6">
    <source>
        <dbReference type="Proteomes" id="UP000288216"/>
    </source>
</evidence>
<evidence type="ECO:0000256" key="1">
    <source>
        <dbReference type="ARBA" id="ARBA00022801"/>
    </source>
</evidence>
<dbReference type="EMBL" id="BFAA01002488">
    <property type="protein sequence ID" value="GCB61508.1"/>
    <property type="molecule type" value="Genomic_DNA"/>
</dbReference>
<evidence type="ECO:0000256" key="2">
    <source>
        <dbReference type="ARBA" id="ARBA00038334"/>
    </source>
</evidence>
<evidence type="ECO:0000256" key="3">
    <source>
        <dbReference type="SAM" id="Phobius"/>
    </source>
</evidence>
<gene>
    <name evidence="5" type="ORF">scyTo_0007063</name>
</gene>
<evidence type="ECO:0000259" key="4">
    <source>
        <dbReference type="Pfam" id="PF00561"/>
    </source>
</evidence>
<dbReference type="STRING" id="75743.A0A401NKU9"/>
<dbReference type="Gene3D" id="3.40.50.1820">
    <property type="entry name" value="alpha/beta hydrolase"/>
    <property type="match status" value="2"/>
</dbReference>
<name>A0A401NKU9_SCYTO</name>